<name>A0AAE0KTC2_9CHLO</name>
<keyword evidence="5" id="KW-0378">Hydrolase</keyword>
<evidence type="ECO:0000313" key="8">
    <source>
        <dbReference type="EMBL" id="KAK3260041.1"/>
    </source>
</evidence>
<evidence type="ECO:0000256" key="3">
    <source>
        <dbReference type="ARBA" id="ARBA00012146"/>
    </source>
</evidence>
<dbReference type="PANTHER" id="PTHR10286">
    <property type="entry name" value="INORGANIC PYROPHOSPHATASE"/>
    <property type="match status" value="1"/>
</dbReference>
<dbReference type="Pfam" id="PF00719">
    <property type="entry name" value="Pyrophosphatase"/>
    <property type="match status" value="1"/>
</dbReference>
<dbReference type="CDD" id="cd00412">
    <property type="entry name" value="pyrophosphatase"/>
    <property type="match status" value="1"/>
</dbReference>
<dbReference type="InterPro" id="IPR008162">
    <property type="entry name" value="Pyrophosphatase"/>
</dbReference>
<dbReference type="Proteomes" id="UP001190700">
    <property type="component" value="Unassembled WGS sequence"/>
</dbReference>
<dbReference type="GO" id="GO:0005737">
    <property type="term" value="C:cytoplasm"/>
    <property type="evidence" value="ECO:0007669"/>
    <property type="project" value="InterPro"/>
</dbReference>
<dbReference type="EMBL" id="LGRX02018273">
    <property type="protein sequence ID" value="KAK3260041.1"/>
    <property type="molecule type" value="Genomic_DNA"/>
</dbReference>
<evidence type="ECO:0000256" key="5">
    <source>
        <dbReference type="ARBA" id="ARBA00022801"/>
    </source>
</evidence>
<comment type="catalytic activity">
    <reaction evidence="7">
        <text>diphosphate + H2O = 2 phosphate + H(+)</text>
        <dbReference type="Rhea" id="RHEA:24576"/>
        <dbReference type="ChEBI" id="CHEBI:15377"/>
        <dbReference type="ChEBI" id="CHEBI:15378"/>
        <dbReference type="ChEBI" id="CHEBI:33019"/>
        <dbReference type="ChEBI" id="CHEBI:43474"/>
        <dbReference type="EC" id="3.6.1.1"/>
    </reaction>
</comment>
<dbReference type="AlphaFoldDB" id="A0AAE0KTC2"/>
<evidence type="ECO:0000256" key="6">
    <source>
        <dbReference type="ARBA" id="ARBA00022842"/>
    </source>
</evidence>
<sequence length="265" mass="29816">MTAAVTRKRSLEGTVECKVAKVSKGDVKDAAASFDLSTIKLREEGDKGTLEYRVFFDTPEGPISPWHKIPLYTSDDSSDCNMIVEIPKWTRAKFEISTKESNNPIKQDEKKGVLRDYKWGDMCFNYGAFPQTWEDPSDVSEDTGHKGDDDPLDVIEVGARQLKTGEVVPVKVLGVLAMIDDGETDWKVLVIRKDDLLADKINDVDDLEVELPGAVGAIREWLRVYKLPEGKPENSFGLEEKAMPKEYAMKVIAETHELWAKKYKS</sequence>
<evidence type="ECO:0000256" key="2">
    <source>
        <dbReference type="ARBA" id="ARBA00006220"/>
    </source>
</evidence>
<dbReference type="GO" id="GO:0000287">
    <property type="term" value="F:magnesium ion binding"/>
    <property type="evidence" value="ECO:0007669"/>
    <property type="project" value="InterPro"/>
</dbReference>
<dbReference type="GO" id="GO:0004427">
    <property type="term" value="F:inorganic diphosphate phosphatase activity"/>
    <property type="evidence" value="ECO:0007669"/>
    <property type="project" value="UniProtKB-EC"/>
</dbReference>
<dbReference type="Gene3D" id="3.90.80.10">
    <property type="entry name" value="Inorganic pyrophosphatase"/>
    <property type="match status" value="1"/>
</dbReference>
<dbReference type="EC" id="3.6.1.1" evidence="3"/>
<gene>
    <name evidence="8" type="ORF">CYMTET_30987</name>
</gene>
<dbReference type="GO" id="GO:0006796">
    <property type="term" value="P:phosphate-containing compound metabolic process"/>
    <property type="evidence" value="ECO:0007669"/>
    <property type="project" value="InterPro"/>
</dbReference>
<organism evidence="8 9">
    <name type="scientific">Cymbomonas tetramitiformis</name>
    <dbReference type="NCBI Taxonomy" id="36881"/>
    <lineage>
        <taxon>Eukaryota</taxon>
        <taxon>Viridiplantae</taxon>
        <taxon>Chlorophyta</taxon>
        <taxon>Pyramimonadophyceae</taxon>
        <taxon>Pyramimonadales</taxon>
        <taxon>Pyramimonadaceae</taxon>
        <taxon>Cymbomonas</taxon>
    </lineage>
</organism>
<comment type="cofactor">
    <cofactor evidence="1">
        <name>Mg(2+)</name>
        <dbReference type="ChEBI" id="CHEBI:18420"/>
    </cofactor>
</comment>
<evidence type="ECO:0000313" key="9">
    <source>
        <dbReference type="Proteomes" id="UP001190700"/>
    </source>
</evidence>
<dbReference type="SUPFAM" id="SSF50324">
    <property type="entry name" value="Inorganic pyrophosphatase"/>
    <property type="match status" value="1"/>
</dbReference>
<evidence type="ECO:0000256" key="4">
    <source>
        <dbReference type="ARBA" id="ARBA00022723"/>
    </source>
</evidence>
<keyword evidence="6" id="KW-0460">Magnesium</keyword>
<comment type="caution">
    <text evidence="8">The sequence shown here is derived from an EMBL/GenBank/DDBJ whole genome shotgun (WGS) entry which is preliminary data.</text>
</comment>
<reference evidence="8 9" key="1">
    <citation type="journal article" date="2015" name="Genome Biol. Evol.">
        <title>Comparative Genomics of a Bacterivorous Green Alga Reveals Evolutionary Causalities and Consequences of Phago-Mixotrophic Mode of Nutrition.</title>
        <authorList>
            <person name="Burns J.A."/>
            <person name="Paasch A."/>
            <person name="Narechania A."/>
            <person name="Kim E."/>
        </authorList>
    </citation>
    <scope>NUCLEOTIDE SEQUENCE [LARGE SCALE GENOMIC DNA]</scope>
    <source>
        <strain evidence="8 9">PLY_AMNH</strain>
    </source>
</reference>
<dbReference type="InterPro" id="IPR036649">
    <property type="entry name" value="Pyrophosphatase_sf"/>
</dbReference>
<evidence type="ECO:0000256" key="7">
    <source>
        <dbReference type="ARBA" id="ARBA00047820"/>
    </source>
</evidence>
<accession>A0AAE0KTC2</accession>
<proteinExistence type="inferred from homology"/>
<protein>
    <recommendedName>
        <fullName evidence="3">inorganic diphosphatase</fullName>
        <ecNumber evidence="3">3.6.1.1</ecNumber>
    </recommendedName>
</protein>
<evidence type="ECO:0000256" key="1">
    <source>
        <dbReference type="ARBA" id="ARBA00001946"/>
    </source>
</evidence>
<keyword evidence="9" id="KW-1185">Reference proteome</keyword>
<comment type="similarity">
    <text evidence="2">Belongs to the PPase family.</text>
</comment>
<dbReference type="PROSITE" id="PS00387">
    <property type="entry name" value="PPASE"/>
    <property type="match status" value="1"/>
</dbReference>
<keyword evidence="4" id="KW-0479">Metal-binding</keyword>